<comment type="subcellular location">
    <subcellularLocation>
        <location evidence="3">Cytoplasm</location>
    </subcellularLocation>
    <text evidence="3">The tmRNA-SmpB complex associates with stalled 70S ribosomes.</text>
</comment>
<dbReference type="GO" id="GO:0070930">
    <property type="term" value="P:trans-translation-dependent protein tagging"/>
    <property type="evidence" value="ECO:0007669"/>
    <property type="project" value="TreeGrafter"/>
</dbReference>
<accession>A0A7V1LP32</accession>
<proteinExistence type="inferred from homology"/>
<dbReference type="NCBIfam" id="NF003843">
    <property type="entry name" value="PRK05422.1"/>
    <property type="match status" value="1"/>
</dbReference>
<dbReference type="Pfam" id="PF01668">
    <property type="entry name" value="SmpB"/>
    <property type="match status" value="1"/>
</dbReference>
<dbReference type="NCBIfam" id="TIGR00086">
    <property type="entry name" value="smpB"/>
    <property type="match status" value="1"/>
</dbReference>
<keyword evidence="2 3" id="KW-0694">RNA-binding</keyword>
<dbReference type="SUPFAM" id="SSF74982">
    <property type="entry name" value="Small protein B (SmpB)"/>
    <property type="match status" value="1"/>
</dbReference>
<dbReference type="InterPro" id="IPR023620">
    <property type="entry name" value="SmpB"/>
</dbReference>
<name>A0A7V1LP32_CALAY</name>
<reference evidence="4" key="1">
    <citation type="journal article" date="2020" name="mSystems">
        <title>Genome- and Community-Level Interaction Insights into Carbon Utilization and Element Cycling Functions of Hydrothermarchaeota in Hydrothermal Sediment.</title>
        <authorList>
            <person name="Zhou Z."/>
            <person name="Liu Y."/>
            <person name="Xu W."/>
            <person name="Pan J."/>
            <person name="Luo Z.H."/>
            <person name="Li M."/>
        </authorList>
    </citation>
    <scope>NUCLEOTIDE SEQUENCE [LARGE SCALE GENOMIC DNA]</scope>
    <source>
        <strain evidence="4">HyVt-456</strain>
    </source>
</reference>
<keyword evidence="1 3" id="KW-0963">Cytoplasm</keyword>
<dbReference type="AlphaFoldDB" id="A0A7V1LP32"/>
<comment type="caution">
    <text evidence="4">The sequence shown here is derived from an EMBL/GenBank/DDBJ whole genome shotgun (WGS) entry which is preliminary data.</text>
</comment>
<dbReference type="GO" id="GO:0070929">
    <property type="term" value="P:trans-translation"/>
    <property type="evidence" value="ECO:0007669"/>
    <property type="project" value="UniProtKB-UniRule"/>
</dbReference>
<gene>
    <name evidence="3 4" type="primary">smpB</name>
    <name evidence="4" type="ORF">ENJ10_12415</name>
</gene>
<sequence>MHKTIINNRKARHDYEILDTYEAGMVLKGTEVKSLREGKANLTDAYARFRKGELWLIGMHINPYSMSTVQNHNPLRDRKLLLRRMELKKLYRQVEEKGVTLIPLKVYFKNHLIKIELATARGKKKYDKRAAIAEREMKRDVARHQKNNY</sequence>
<organism evidence="4">
    <name type="scientific">Caldithrix abyssi</name>
    <dbReference type="NCBI Taxonomy" id="187145"/>
    <lineage>
        <taxon>Bacteria</taxon>
        <taxon>Pseudomonadati</taxon>
        <taxon>Calditrichota</taxon>
        <taxon>Calditrichia</taxon>
        <taxon>Calditrichales</taxon>
        <taxon>Calditrichaceae</taxon>
        <taxon>Caldithrix</taxon>
    </lineage>
</organism>
<dbReference type="GO" id="GO:0005829">
    <property type="term" value="C:cytosol"/>
    <property type="evidence" value="ECO:0007669"/>
    <property type="project" value="TreeGrafter"/>
</dbReference>
<dbReference type="InterPro" id="IPR020081">
    <property type="entry name" value="SsrA-bd_prot_CS"/>
</dbReference>
<dbReference type="CDD" id="cd09294">
    <property type="entry name" value="SmpB"/>
    <property type="match status" value="1"/>
</dbReference>
<dbReference type="PANTHER" id="PTHR30308">
    <property type="entry name" value="TMRNA-BINDING COMPONENT OF TRANS-TRANSLATION TAGGING COMPLEX"/>
    <property type="match status" value="1"/>
</dbReference>
<dbReference type="PANTHER" id="PTHR30308:SF2">
    <property type="entry name" value="SSRA-BINDING PROTEIN"/>
    <property type="match status" value="1"/>
</dbReference>
<protein>
    <recommendedName>
        <fullName evidence="3">SsrA-binding protein</fullName>
    </recommendedName>
    <alternativeName>
        <fullName evidence="3">Small protein B</fullName>
    </alternativeName>
</protein>
<evidence type="ECO:0000313" key="4">
    <source>
        <dbReference type="EMBL" id="HED11486.1"/>
    </source>
</evidence>
<evidence type="ECO:0000256" key="1">
    <source>
        <dbReference type="ARBA" id="ARBA00022490"/>
    </source>
</evidence>
<dbReference type="GO" id="GO:0003723">
    <property type="term" value="F:RNA binding"/>
    <property type="evidence" value="ECO:0007669"/>
    <property type="project" value="UniProtKB-UniRule"/>
</dbReference>
<comment type="similarity">
    <text evidence="3">Belongs to the SmpB family.</text>
</comment>
<evidence type="ECO:0000256" key="2">
    <source>
        <dbReference type="ARBA" id="ARBA00022884"/>
    </source>
</evidence>
<dbReference type="EMBL" id="DRLD01000348">
    <property type="protein sequence ID" value="HED11486.1"/>
    <property type="molecule type" value="Genomic_DNA"/>
</dbReference>
<evidence type="ECO:0000256" key="3">
    <source>
        <dbReference type="HAMAP-Rule" id="MF_00023"/>
    </source>
</evidence>
<dbReference type="InterPro" id="IPR000037">
    <property type="entry name" value="SsrA-bd_prot"/>
</dbReference>
<dbReference type="PROSITE" id="PS01317">
    <property type="entry name" value="SSRP"/>
    <property type="match status" value="1"/>
</dbReference>
<comment type="function">
    <text evidence="3">Required for rescue of stalled ribosomes mediated by trans-translation. Binds to transfer-messenger RNA (tmRNA), required for stable association of tmRNA with ribosomes. tmRNA and SmpB together mimic tRNA shape, replacing the anticodon stem-loop with SmpB. tmRNA is encoded by the ssrA gene; the 2 termini fold to resemble tRNA(Ala) and it encodes a 'tag peptide', a short internal open reading frame. During trans-translation Ala-aminoacylated tmRNA acts like a tRNA, entering the A-site of stalled ribosomes, displacing the stalled mRNA. The ribosome then switches to translate the ORF on the tmRNA; the nascent peptide is terminated with the 'tag peptide' encoded by the tmRNA and targeted for degradation. The ribosome is freed to recommence translation, which seems to be the essential function of trans-translation.</text>
</comment>
<dbReference type="Gene3D" id="2.40.280.10">
    <property type="match status" value="1"/>
</dbReference>
<dbReference type="Proteomes" id="UP000886005">
    <property type="component" value="Unassembled WGS sequence"/>
</dbReference>
<dbReference type="HAMAP" id="MF_00023">
    <property type="entry name" value="SmpB"/>
    <property type="match status" value="1"/>
</dbReference>